<feature type="region of interest" description="Disordered" evidence="1">
    <location>
        <begin position="520"/>
        <end position="540"/>
    </location>
</feature>
<feature type="region of interest" description="Disordered" evidence="1">
    <location>
        <begin position="1059"/>
        <end position="1107"/>
    </location>
</feature>
<dbReference type="EMBL" id="BFAD01000002">
    <property type="protein sequence ID" value="GBE79556.1"/>
    <property type="molecule type" value="Genomic_DNA"/>
</dbReference>
<dbReference type="Proteomes" id="UP000287166">
    <property type="component" value="Unassembled WGS sequence"/>
</dbReference>
<feature type="compositionally biased region" description="Basic and acidic residues" evidence="1">
    <location>
        <begin position="1062"/>
        <end position="1077"/>
    </location>
</feature>
<evidence type="ECO:0000259" key="2">
    <source>
        <dbReference type="Pfam" id="PF25995"/>
    </source>
</evidence>
<feature type="region of interest" description="Disordered" evidence="1">
    <location>
        <begin position="8"/>
        <end position="150"/>
    </location>
</feature>
<dbReference type="InParanoid" id="A0A401GBI9"/>
<evidence type="ECO:0000313" key="4">
    <source>
        <dbReference type="Proteomes" id="UP000287166"/>
    </source>
</evidence>
<evidence type="ECO:0000256" key="1">
    <source>
        <dbReference type="SAM" id="MobiDB-lite"/>
    </source>
</evidence>
<name>A0A401GBI9_9APHY</name>
<feature type="region of interest" description="Disordered" evidence="1">
    <location>
        <begin position="675"/>
        <end position="694"/>
    </location>
</feature>
<dbReference type="RefSeq" id="XP_027610469.1">
    <property type="nucleotide sequence ID" value="XM_027754668.1"/>
</dbReference>
<dbReference type="OrthoDB" id="19806at2759"/>
<dbReference type="InterPro" id="IPR038919">
    <property type="entry name" value="STB2/STB2"/>
</dbReference>
<feature type="compositionally biased region" description="Polar residues" evidence="1">
    <location>
        <begin position="31"/>
        <end position="40"/>
    </location>
</feature>
<feature type="region of interest" description="Disordered" evidence="1">
    <location>
        <begin position="575"/>
        <end position="640"/>
    </location>
</feature>
<dbReference type="STRING" id="139825.A0A401GBI9"/>
<gene>
    <name evidence="3" type="ORF">SCP_0207560</name>
</gene>
<feature type="compositionally biased region" description="Polar residues" evidence="1">
    <location>
        <begin position="72"/>
        <end position="87"/>
    </location>
</feature>
<dbReference type="AlphaFoldDB" id="A0A401GBI9"/>
<keyword evidence="4" id="KW-1185">Reference proteome</keyword>
<feature type="compositionally biased region" description="Low complexity" evidence="1">
    <location>
        <begin position="520"/>
        <end position="537"/>
    </location>
</feature>
<feature type="region of interest" description="Disordered" evidence="1">
    <location>
        <begin position="447"/>
        <end position="467"/>
    </location>
</feature>
<feature type="compositionally biased region" description="Low complexity" evidence="1">
    <location>
        <begin position="41"/>
        <end position="55"/>
    </location>
</feature>
<dbReference type="PANTHER" id="PTHR31011:SF2">
    <property type="entry name" value="PROTEIN STB2-RELATED"/>
    <property type="match status" value="1"/>
</dbReference>
<dbReference type="InterPro" id="IPR059025">
    <property type="entry name" value="STB6_N"/>
</dbReference>
<dbReference type="PANTHER" id="PTHR31011">
    <property type="entry name" value="PROTEIN STB2-RELATED"/>
    <property type="match status" value="1"/>
</dbReference>
<feature type="compositionally biased region" description="Pro residues" evidence="1">
    <location>
        <begin position="113"/>
        <end position="125"/>
    </location>
</feature>
<sequence>MCVLTRALRTETDSDETSMSSPFDLLPLPTRSKSSTISHVSSGSASPIPPSISRSQTHAATSSLGASLAPSHPSTPFLTPQVSSSNVLLPPTSRRLLMPTVRSPKAIPNGSPRVPPPARFSPSKPPRSRAGSTSNLVPVDPNERSTSTVTSDWIGGGRKFEVVEEQIELEGFQIFAVERWVVERRRPVTALTVLTGEPSHKITVTALSPQSSLSQVDAATEWDNAIRELRREGARAKETDKGTLMVTSLANFRSDYTIVHIPRGNFLLVREQLYTNINILRMGCSGRSALTLEEPSDATKDRFISMYRIPEKALAQSSTLFNDTVLELVKLIQAALTIYGMLDILPEERNGLLCDVTCEGLRRWVVEIGELYMKVEPMERVADPSIVAALFSSILTLRNKLHALGHVVPKDPFVDPQAFIRALDTYISKSTTQSHSHSLSVTQAVIPNTSPLSGSSPSSSGASPVPPAPSIPPVTCLCLPVIESIRSAYEKKMRQNDSYKVHRVLINKLDDLATDIRTTTGASSSEAGSPGSGAATSVNPTSDLSALVKVITGGSKDSPQSFLYLWTGRPGEARKKRRDREVAWSDGEMGEERSREKETEREGEGREKDGKEGKHKEKYDRDKEKEPKLSEDECEHNGARPWPGRVQRKFENWAALSRTKKLSVDFGTLGKAFLSPESPPRGARIGQSGPSAQPITVPSVVISSEADEDEILSSGQVSPVSEPTVANPSLYGFRSLGPAESSVSELSEYDRRVTEFNQKRPSTKAMFQSRIISWSDPVSARDLLDEDDVQYGRKPNASLLGRSDSWGPSEELSADMDETATEDVFRRRPIAFGLQRRRSFDDALDLKGMRVLPLDRMRIDVDLCGQLLVMHRREAHLANVVACLEALTSSLSRTNSRLRQDHESARPALEDLRQRAHVLQELEAARTRSDALTQETNTLAYESAQFLVDDLWHMAAQPLQRVLALRQKTFGTGRRHPQGIRGAHGRFNWVQWTLDGEERLVDRRGRTESEAEDEAGLPLGAGVDIEAEEEEVDVVENQSLRPTWVLRLFNYWGAKGGASKAAAKDAKGQGKNDKKQEDADESVSTFPSPSPPSQNIRLRGAVRTNTL</sequence>
<protein>
    <recommendedName>
        <fullName evidence="2">STB6-like N-terminal domain-containing protein</fullName>
    </recommendedName>
</protein>
<proteinExistence type="predicted"/>
<accession>A0A401GBI9</accession>
<feature type="compositionally biased region" description="Low complexity" evidence="1">
    <location>
        <begin position="450"/>
        <end position="463"/>
    </location>
</feature>
<feature type="domain" description="STB6-like N-terminal" evidence="2">
    <location>
        <begin position="152"/>
        <end position="282"/>
    </location>
</feature>
<dbReference type="Pfam" id="PF25995">
    <property type="entry name" value="STB6_N"/>
    <property type="match status" value="1"/>
</dbReference>
<feature type="compositionally biased region" description="Basic and acidic residues" evidence="1">
    <location>
        <begin position="590"/>
        <end position="638"/>
    </location>
</feature>
<feature type="compositionally biased region" description="Polar residues" evidence="1">
    <location>
        <begin position="56"/>
        <end position="65"/>
    </location>
</feature>
<organism evidence="3 4">
    <name type="scientific">Sparassis crispa</name>
    <dbReference type="NCBI Taxonomy" id="139825"/>
    <lineage>
        <taxon>Eukaryota</taxon>
        <taxon>Fungi</taxon>
        <taxon>Dikarya</taxon>
        <taxon>Basidiomycota</taxon>
        <taxon>Agaricomycotina</taxon>
        <taxon>Agaricomycetes</taxon>
        <taxon>Polyporales</taxon>
        <taxon>Sparassidaceae</taxon>
        <taxon>Sparassis</taxon>
    </lineage>
</organism>
<reference evidence="3 4" key="1">
    <citation type="journal article" date="2018" name="Sci. Rep.">
        <title>Genome sequence of the cauliflower mushroom Sparassis crispa (Hanabiratake) and its association with beneficial usage.</title>
        <authorList>
            <person name="Kiyama R."/>
            <person name="Furutani Y."/>
            <person name="Kawaguchi K."/>
            <person name="Nakanishi T."/>
        </authorList>
    </citation>
    <scope>NUCLEOTIDE SEQUENCE [LARGE SCALE GENOMIC DNA]</scope>
</reference>
<dbReference type="GO" id="GO:0070822">
    <property type="term" value="C:Sin3-type complex"/>
    <property type="evidence" value="ECO:0007669"/>
    <property type="project" value="TreeGrafter"/>
</dbReference>
<comment type="caution">
    <text evidence="3">The sequence shown here is derived from an EMBL/GenBank/DDBJ whole genome shotgun (WGS) entry which is preliminary data.</text>
</comment>
<evidence type="ECO:0000313" key="3">
    <source>
        <dbReference type="EMBL" id="GBE79556.1"/>
    </source>
</evidence>
<dbReference type="GeneID" id="38776473"/>